<comment type="caution">
    <text evidence="2">The sequence shown here is derived from an EMBL/GenBank/DDBJ whole genome shotgun (WGS) entry which is preliminary data.</text>
</comment>
<reference evidence="2" key="1">
    <citation type="submission" date="2016-04" db="EMBL/GenBank/DDBJ databases">
        <authorList>
            <person name="Nguyen H.D."/>
            <person name="Samba Siva P."/>
            <person name="Cullis J."/>
            <person name="Levesque C.A."/>
            <person name="Hambleton S."/>
        </authorList>
    </citation>
    <scope>NUCLEOTIDE SEQUENCE</scope>
    <source>
        <strain evidence="2">DAOMC 236426</strain>
    </source>
</reference>
<feature type="region of interest" description="Disordered" evidence="1">
    <location>
        <begin position="362"/>
        <end position="394"/>
    </location>
</feature>
<organism evidence="2 3">
    <name type="scientific">Tilletia controversa</name>
    <name type="common">dwarf bunt fungus</name>
    <dbReference type="NCBI Taxonomy" id="13291"/>
    <lineage>
        <taxon>Eukaryota</taxon>
        <taxon>Fungi</taxon>
        <taxon>Dikarya</taxon>
        <taxon>Basidiomycota</taxon>
        <taxon>Ustilaginomycotina</taxon>
        <taxon>Exobasidiomycetes</taxon>
        <taxon>Tilletiales</taxon>
        <taxon>Tilletiaceae</taxon>
        <taxon>Tilletia</taxon>
    </lineage>
</organism>
<gene>
    <name evidence="2" type="ORF">A4X06_0g3475</name>
</gene>
<feature type="region of interest" description="Disordered" evidence="1">
    <location>
        <begin position="930"/>
        <end position="971"/>
    </location>
</feature>
<proteinExistence type="predicted"/>
<dbReference type="AlphaFoldDB" id="A0A8X7MVN2"/>
<feature type="compositionally biased region" description="Basic and acidic residues" evidence="1">
    <location>
        <begin position="376"/>
        <end position="387"/>
    </location>
</feature>
<feature type="region of interest" description="Disordered" evidence="1">
    <location>
        <begin position="53"/>
        <end position="85"/>
    </location>
</feature>
<accession>A0A8X7MVN2</accession>
<dbReference type="Proteomes" id="UP000077684">
    <property type="component" value="Unassembled WGS sequence"/>
</dbReference>
<dbReference type="EMBL" id="LWDE02000317">
    <property type="protein sequence ID" value="KAE8248900.1"/>
    <property type="molecule type" value="Genomic_DNA"/>
</dbReference>
<reference evidence="2" key="2">
    <citation type="journal article" date="2019" name="IMA Fungus">
        <title>Genome sequencing and comparison of five Tilletia species to identify candidate genes for the detection of regulated species infecting wheat.</title>
        <authorList>
            <person name="Nguyen H.D.T."/>
            <person name="Sultana T."/>
            <person name="Kesanakurti P."/>
            <person name="Hambleton S."/>
        </authorList>
    </citation>
    <scope>NUCLEOTIDE SEQUENCE</scope>
    <source>
        <strain evidence="2">DAOMC 236426</strain>
    </source>
</reference>
<feature type="compositionally biased region" description="Polar residues" evidence="1">
    <location>
        <begin position="580"/>
        <end position="590"/>
    </location>
</feature>
<feature type="region of interest" description="Disordered" evidence="1">
    <location>
        <begin position="580"/>
        <end position="611"/>
    </location>
</feature>
<protein>
    <submittedName>
        <fullName evidence="2">Uncharacterized protein</fullName>
    </submittedName>
</protein>
<keyword evidence="3" id="KW-1185">Reference proteome</keyword>
<sequence length="971" mass="107106">MAQASALVRQSHAVLGGLAAAATTPTWRAAAKKVLEQDIGSLAGLPTSAASTSSFSHQASSSMPSSSSGTATDAQRESKGSIPPSFFQSTSPFVYSMRSSGDGPAVPTIEPFSLRSQVALREALMDALADNTSGARFRKTWEAYVALQRAPTTDGTDPGTTVVNLLPYIGIEVHRSVLLRIVPKQQSQVAYERAKERLEDALAEEVPVVGYRISAQRPSRKKHLHPIKISPSFEELVDRAPFVLDQMRLASVVQRQRLTAAASEQEAEACFAPTTADYNIVLSMLAGLGHVVPLSKVWCDMREAANERPGQGPDTKSYAIVVRGLYTHLQHQLNTARKDHAVTKARIEKSLEKASFVRRAEYEERREQLNPTEDSDLPRQKARREEQVSGNASPVANATNLAVIRLRTILKNLDTTPLRHSGTEQAGQSWYRTQLVDYALRILRLAGDVQGMAVLIRQEFGLRLGHPDVVEVAGSQRSGAQLTIHTLNTVLMALGEHATARDMVVAYESLARPLPSDLNADAEGESGSVRKGKWQSMADDEEDGGLLGLGSSETSQVPEGSGEGGSRLFKLDWSASNFRQDSTTSDSASVSPKPDAASVETHSSATTGYAIHPTTTTLRTLLRHLCTKTRPVSQSYAKLSRTLLPRGDWSVRSLRAEPTETELRRLITELHEEDDRRQFGQYTLLALAYAREGVEAYKASIDRMRSALEAQKSDKESIQIFEPPPLAPTAACFVPLIYMLMQRRNATPLRLLKQIMADSVEAMRQEQEVLSRANEHWGALFDEIRRKDIKLTEAASSTSEPLTAEEQHVRRRRRVLKEVVEAIERQKALVDQELEKLLPLVYGSTSTATGSEAKTEKDRSADVVGVETNLNAATLRAGGIVALVKAVGKRRRERKVKRHAQVVPEYRSEQKAKELEQARRREWLEVRRARKRSEARMARKLWKKTKATTGSSPDDPADPSVEGQVNEHRTA</sequence>
<feature type="region of interest" description="Disordered" evidence="1">
    <location>
        <begin position="515"/>
        <end position="566"/>
    </location>
</feature>
<evidence type="ECO:0000313" key="2">
    <source>
        <dbReference type="EMBL" id="KAE8248900.1"/>
    </source>
</evidence>
<feature type="compositionally biased region" description="Low complexity" evidence="1">
    <location>
        <begin position="53"/>
        <end position="72"/>
    </location>
</feature>
<evidence type="ECO:0000256" key="1">
    <source>
        <dbReference type="SAM" id="MobiDB-lite"/>
    </source>
</evidence>
<evidence type="ECO:0000313" key="3">
    <source>
        <dbReference type="Proteomes" id="UP000077684"/>
    </source>
</evidence>
<name>A0A8X7MVN2_9BASI</name>